<comment type="caution">
    <text evidence="2">The sequence shown here is derived from an EMBL/GenBank/DDBJ whole genome shotgun (WGS) entry which is preliminary data.</text>
</comment>
<dbReference type="Proteomes" id="UP001054821">
    <property type="component" value="Chromosome 1"/>
</dbReference>
<evidence type="ECO:0000313" key="3">
    <source>
        <dbReference type="Proteomes" id="UP001054821"/>
    </source>
</evidence>
<organism evidence="2 3">
    <name type="scientific">Prunus dulcis</name>
    <name type="common">Almond</name>
    <name type="synonym">Amygdalus dulcis</name>
    <dbReference type="NCBI Taxonomy" id="3755"/>
    <lineage>
        <taxon>Eukaryota</taxon>
        <taxon>Viridiplantae</taxon>
        <taxon>Streptophyta</taxon>
        <taxon>Embryophyta</taxon>
        <taxon>Tracheophyta</taxon>
        <taxon>Spermatophyta</taxon>
        <taxon>Magnoliopsida</taxon>
        <taxon>eudicotyledons</taxon>
        <taxon>Gunneridae</taxon>
        <taxon>Pentapetalae</taxon>
        <taxon>rosids</taxon>
        <taxon>fabids</taxon>
        <taxon>Rosales</taxon>
        <taxon>Rosaceae</taxon>
        <taxon>Amygdaloideae</taxon>
        <taxon>Amygdaleae</taxon>
        <taxon>Prunus</taxon>
    </lineage>
</organism>
<dbReference type="EMBL" id="JAJFAZ020000001">
    <property type="protein sequence ID" value="KAI5354990.1"/>
    <property type="molecule type" value="Genomic_DNA"/>
</dbReference>
<sequence>MLPQASAARGCDINFGDGKTPHPSSPFLPSFYSSQLDQGKRGRNLIFSLESSGGGDITTSEKFGFEPVDVVGNSRIFRLGKLAGLDWDVETKLMGPVLRPPVAGAERIE</sequence>
<proteinExistence type="predicted"/>
<gene>
    <name evidence="2" type="ORF">L3X38_007885</name>
</gene>
<feature type="region of interest" description="Disordered" evidence="1">
    <location>
        <begin position="1"/>
        <end position="28"/>
    </location>
</feature>
<accession>A0AAD4ZVG2</accession>
<evidence type="ECO:0000313" key="2">
    <source>
        <dbReference type="EMBL" id="KAI5354990.1"/>
    </source>
</evidence>
<reference evidence="2 3" key="1">
    <citation type="journal article" date="2022" name="G3 (Bethesda)">
        <title>Whole-genome sequence and methylome profiling of the almond [Prunus dulcis (Mill.) D.A. Webb] cultivar 'Nonpareil'.</title>
        <authorList>
            <person name="D'Amico-Willman K.M."/>
            <person name="Ouma W.Z."/>
            <person name="Meulia T."/>
            <person name="Sideli G.M."/>
            <person name="Gradziel T.M."/>
            <person name="Fresnedo-Ramirez J."/>
        </authorList>
    </citation>
    <scope>NUCLEOTIDE SEQUENCE [LARGE SCALE GENOMIC DNA]</scope>
    <source>
        <strain evidence="2">Clone GOH B32 T37-40</strain>
    </source>
</reference>
<evidence type="ECO:0000256" key="1">
    <source>
        <dbReference type="SAM" id="MobiDB-lite"/>
    </source>
</evidence>
<name>A0AAD4ZVG2_PRUDU</name>
<keyword evidence="3" id="KW-1185">Reference proteome</keyword>
<protein>
    <submittedName>
        <fullName evidence="2">Uncharacterized protein</fullName>
    </submittedName>
</protein>
<dbReference type="AlphaFoldDB" id="A0AAD4ZVG2"/>